<keyword evidence="7" id="KW-1185">Reference proteome</keyword>
<name>A0A1S1WWH4_9NEIS</name>
<dbReference type="AlphaFoldDB" id="A0A1S1WWH4"/>
<dbReference type="InterPro" id="IPR051016">
    <property type="entry name" value="Diverse_Substrate_AcTransf"/>
</dbReference>
<dbReference type="OrthoDB" id="9805924at2"/>
<dbReference type="Pfam" id="PF00583">
    <property type="entry name" value="Acetyltransf_1"/>
    <property type="match status" value="1"/>
</dbReference>
<comment type="caution">
    <text evidence="4">The sequence shown here is derived from an EMBL/GenBank/DDBJ whole genome shotgun (WGS) entry which is preliminary data.</text>
</comment>
<evidence type="ECO:0000313" key="6">
    <source>
        <dbReference type="Proteomes" id="UP000180088"/>
    </source>
</evidence>
<feature type="domain" description="N-acetyltransferase" evidence="3">
    <location>
        <begin position="7"/>
        <end position="161"/>
    </location>
</feature>
<sequence length="163" mass="18173">MDKIVRASIRPMREEDSAIVLAMMTALAAFERKSGFRIGAAELRRWQMGELPPFGVLVAEEGGALLGYAAYYTVPFKDDLRPALMLKGLYVEPAQRGRGVGRLLLRAIARLAREKQCGRLQWFVLKDNDRAKAFYRGCGAAADPDWERWGLAPDALDRLADSS</sequence>
<proteinExistence type="predicted"/>
<keyword evidence="1" id="KW-0808">Transferase</keyword>
<evidence type="ECO:0000313" key="5">
    <source>
        <dbReference type="EMBL" id="OHX17788.1"/>
    </source>
</evidence>
<dbReference type="CDD" id="cd04301">
    <property type="entry name" value="NAT_SF"/>
    <property type="match status" value="1"/>
</dbReference>
<dbReference type="Proteomes" id="UP000180088">
    <property type="component" value="Unassembled WGS sequence"/>
</dbReference>
<dbReference type="InterPro" id="IPR016181">
    <property type="entry name" value="Acyl_CoA_acyltransferase"/>
</dbReference>
<dbReference type="STRING" id="1903179.BI347_17730"/>
<protein>
    <recommendedName>
        <fullName evidence="3">N-acetyltransferase domain-containing protein</fullName>
    </recommendedName>
</protein>
<organism evidence="4 6">
    <name type="scientific">Chromobacterium sphagni</name>
    <dbReference type="NCBI Taxonomy" id="1903179"/>
    <lineage>
        <taxon>Bacteria</taxon>
        <taxon>Pseudomonadati</taxon>
        <taxon>Pseudomonadota</taxon>
        <taxon>Betaproteobacteria</taxon>
        <taxon>Neisseriales</taxon>
        <taxon>Chromobacteriaceae</taxon>
        <taxon>Chromobacterium</taxon>
    </lineage>
</organism>
<accession>A0A1S1WWH4</accession>
<keyword evidence="2" id="KW-0012">Acyltransferase</keyword>
<dbReference type="SUPFAM" id="SSF55729">
    <property type="entry name" value="Acyl-CoA N-acyltransferases (Nat)"/>
    <property type="match status" value="1"/>
</dbReference>
<dbReference type="PANTHER" id="PTHR10545">
    <property type="entry name" value="DIAMINE N-ACETYLTRANSFERASE"/>
    <property type="match status" value="1"/>
</dbReference>
<evidence type="ECO:0000313" key="4">
    <source>
        <dbReference type="EMBL" id="OHX11506.1"/>
    </source>
</evidence>
<dbReference type="Gene3D" id="3.40.630.30">
    <property type="match status" value="1"/>
</dbReference>
<evidence type="ECO:0000256" key="2">
    <source>
        <dbReference type="ARBA" id="ARBA00023315"/>
    </source>
</evidence>
<dbReference type="InterPro" id="IPR000182">
    <property type="entry name" value="GNAT_dom"/>
</dbReference>
<reference evidence="6 7" key="1">
    <citation type="submission" date="2016-09" db="EMBL/GenBank/DDBJ databases">
        <title>Chromobacterium muskegensis sp. nov., an insecticidal bacterium isolated from Sphagnum bogs.</title>
        <authorList>
            <person name="Sparks M.E."/>
            <person name="Blackburn M.B."/>
            <person name="Gundersen-Rindal D.E."/>
            <person name="Mitchell A."/>
            <person name="Farrar R."/>
            <person name="Kuhar D."/>
        </authorList>
    </citation>
    <scope>NUCLEOTIDE SEQUENCE [LARGE SCALE GENOMIC DNA]</scope>
    <source>
        <strain evidence="5 7">14B-1</strain>
        <strain evidence="4 6">37-2</strain>
    </source>
</reference>
<gene>
    <name evidence="5" type="ORF">BI344_20510</name>
    <name evidence="4" type="ORF">BI347_17730</name>
</gene>
<evidence type="ECO:0000256" key="1">
    <source>
        <dbReference type="ARBA" id="ARBA00022679"/>
    </source>
</evidence>
<dbReference type="GO" id="GO:0008080">
    <property type="term" value="F:N-acetyltransferase activity"/>
    <property type="evidence" value="ECO:0007669"/>
    <property type="project" value="TreeGrafter"/>
</dbReference>
<dbReference type="PANTHER" id="PTHR10545:SF29">
    <property type="entry name" value="GH14572P-RELATED"/>
    <property type="match status" value="1"/>
</dbReference>
<dbReference type="RefSeq" id="WP_071114435.1">
    <property type="nucleotide sequence ID" value="NZ_MKCS01000002.1"/>
</dbReference>
<evidence type="ECO:0000259" key="3">
    <source>
        <dbReference type="PROSITE" id="PS51186"/>
    </source>
</evidence>
<dbReference type="Proteomes" id="UP000180280">
    <property type="component" value="Unassembled WGS sequence"/>
</dbReference>
<dbReference type="PROSITE" id="PS51186">
    <property type="entry name" value="GNAT"/>
    <property type="match status" value="1"/>
</dbReference>
<dbReference type="EMBL" id="MKCS01000002">
    <property type="protein sequence ID" value="OHX11506.1"/>
    <property type="molecule type" value="Genomic_DNA"/>
</dbReference>
<evidence type="ECO:0000313" key="7">
    <source>
        <dbReference type="Proteomes" id="UP000180280"/>
    </source>
</evidence>
<dbReference type="EMBL" id="MKCT01000062">
    <property type="protein sequence ID" value="OHX17788.1"/>
    <property type="molecule type" value="Genomic_DNA"/>
</dbReference>